<feature type="transmembrane region" description="Helical" evidence="7">
    <location>
        <begin position="21"/>
        <end position="43"/>
    </location>
</feature>
<feature type="transmembrane region" description="Helical" evidence="7">
    <location>
        <begin position="304"/>
        <end position="321"/>
    </location>
</feature>
<keyword evidence="4 7" id="KW-0812">Transmembrane</keyword>
<dbReference type="InterPro" id="IPR036259">
    <property type="entry name" value="MFS_trans_sf"/>
</dbReference>
<dbReference type="PROSITE" id="PS50850">
    <property type="entry name" value="MFS"/>
    <property type="match status" value="1"/>
</dbReference>
<dbReference type="InterPro" id="IPR011701">
    <property type="entry name" value="MFS"/>
</dbReference>
<dbReference type="Gene3D" id="1.20.1250.20">
    <property type="entry name" value="MFS general substrate transporter like domains"/>
    <property type="match status" value="1"/>
</dbReference>
<feature type="transmembrane region" description="Helical" evidence="7">
    <location>
        <begin position="230"/>
        <end position="248"/>
    </location>
</feature>
<organism evidence="9 10">
    <name type="scientific">Phytohabitans aurantiacus</name>
    <dbReference type="NCBI Taxonomy" id="3016789"/>
    <lineage>
        <taxon>Bacteria</taxon>
        <taxon>Bacillati</taxon>
        <taxon>Actinomycetota</taxon>
        <taxon>Actinomycetes</taxon>
        <taxon>Micromonosporales</taxon>
        <taxon>Micromonosporaceae</taxon>
    </lineage>
</organism>
<evidence type="ECO:0000313" key="9">
    <source>
        <dbReference type="EMBL" id="GLH98523.1"/>
    </source>
</evidence>
<dbReference type="SUPFAM" id="SSF103473">
    <property type="entry name" value="MFS general substrate transporter"/>
    <property type="match status" value="1"/>
</dbReference>
<dbReference type="InterPro" id="IPR020846">
    <property type="entry name" value="MFS_dom"/>
</dbReference>
<gene>
    <name evidence="9" type="ORF">Pa4123_37980</name>
</gene>
<keyword evidence="3" id="KW-1003">Cell membrane</keyword>
<feature type="transmembrane region" description="Helical" evidence="7">
    <location>
        <begin position="174"/>
        <end position="194"/>
    </location>
</feature>
<dbReference type="EMBL" id="BSDI01000017">
    <property type="protein sequence ID" value="GLH98523.1"/>
    <property type="molecule type" value="Genomic_DNA"/>
</dbReference>
<proteinExistence type="predicted"/>
<evidence type="ECO:0000256" key="1">
    <source>
        <dbReference type="ARBA" id="ARBA00004651"/>
    </source>
</evidence>
<dbReference type="CDD" id="cd17321">
    <property type="entry name" value="MFS_MMR_MDR_like"/>
    <property type="match status" value="1"/>
</dbReference>
<feature type="transmembrane region" description="Helical" evidence="7">
    <location>
        <begin position="144"/>
        <end position="168"/>
    </location>
</feature>
<dbReference type="InterPro" id="IPR005829">
    <property type="entry name" value="Sugar_transporter_CS"/>
</dbReference>
<dbReference type="PRINTS" id="PR01036">
    <property type="entry name" value="TCRTETB"/>
</dbReference>
<evidence type="ECO:0000256" key="4">
    <source>
        <dbReference type="ARBA" id="ARBA00022692"/>
    </source>
</evidence>
<keyword evidence="10" id="KW-1185">Reference proteome</keyword>
<dbReference type="Proteomes" id="UP001144280">
    <property type="component" value="Unassembled WGS sequence"/>
</dbReference>
<keyword evidence="2" id="KW-0813">Transport</keyword>
<comment type="caution">
    <text evidence="9">The sequence shown here is derived from an EMBL/GenBank/DDBJ whole genome shotgun (WGS) entry which is preliminary data.</text>
</comment>
<evidence type="ECO:0000313" key="10">
    <source>
        <dbReference type="Proteomes" id="UP001144280"/>
    </source>
</evidence>
<feature type="transmembrane region" description="Helical" evidence="7">
    <location>
        <begin position="436"/>
        <end position="455"/>
    </location>
</feature>
<dbReference type="PANTHER" id="PTHR42718">
    <property type="entry name" value="MAJOR FACILITATOR SUPERFAMILY MULTIDRUG TRANSPORTER MFSC"/>
    <property type="match status" value="1"/>
</dbReference>
<feature type="transmembrane region" description="Helical" evidence="7">
    <location>
        <begin position="86"/>
        <end position="105"/>
    </location>
</feature>
<dbReference type="Pfam" id="PF07690">
    <property type="entry name" value="MFS_1"/>
    <property type="match status" value="1"/>
</dbReference>
<dbReference type="PANTHER" id="PTHR42718:SF46">
    <property type="entry name" value="BLR6921 PROTEIN"/>
    <property type="match status" value="1"/>
</dbReference>
<reference evidence="9" key="1">
    <citation type="submission" date="2022-12" db="EMBL/GenBank/DDBJ databases">
        <title>New Phytohabitans aurantiacus sp. RD004123 nov., an actinomycete isolated from soil.</title>
        <authorList>
            <person name="Triningsih D.W."/>
            <person name="Harunari E."/>
            <person name="Igarashi Y."/>
        </authorList>
    </citation>
    <scope>NUCLEOTIDE SEQUENCE</scope>
    <source>
        <strain evidence="9">RD004123</strain>
    </source>
</reference>
<evidence type="ECO:0000256" key="2">
    <source>
        <dbReference type="ARBA" id="ARBA00022448"/>
    </source>
</evidence>
<accession>A0ABQ5QVJ9</accession>
<evidence type="ECO:0000256" key="3">
    <source>
        <dbReference type="ARBA" id="ARBA00022475"/>
    </source>
</evidence>
<name>A0ABQ5QVJ9_9ACTN</name>
<comment type="subcellular location">
    <subcellularLocation>
        <location evidence="1">Cell membrane</location>
        <topology evidence="1">Multi-pass membrane protein</topology>
    </subcellularLocation>
</comment>
<feature type="transmembrane region" description="Helical" evidence="7">
    <location>
        <begin position="111"/>
        <end position="132"/>
    </location>
</feature>
<feature type="transmembrane region" description="Helical" evidence="7">
    <location>
        <begin position="206"/>
        <end position="224"/>
    </location>
</feature>
<feature type="transmembrane region" description="Helical" evidence="7">
    <location>
        <begin position="360"/>
        <end position="384"/>
    </location>
</feature>
<dbReference type="Gene3D" id="1.20.1720.10">
    <property type="entry name" value="Multidrug resistance protein D"/>
    <property type="match status" value="1"/>
</dbReference>
<evidence type="ECO:0000259" key="8">
    <source>
        <dbReference type="PROSITE" id="PS50850"/>
    </source>
</evidence>
<feature type="domain" description="Major facilitator superfamily (MFS) profile" evidence="8">
    <location>
        <begin position="20"/>
        <end position="459"/>
    </location>
</feature>
<evidence type="ECO:0000256" key="5">
    <source>
        <dbReference type="ARBA" id="ARBA00022989"/>
    </source>
</evidence>
<keyword evidence="6 7" id="KW-0472">Membrane</keyword>
<keyword evidence="5 7" id="KW-1133">Transmembrane helix</keyword>
<evidence type="ECO:0000256" key="7">
    <source>
        <dbReference type="SAM" id="Phobius"/>
    </source>
</evidence>
<evidence type="ECO:0000256" key="6">
    <source>
        <dbReference type="ARBA" id="ARBA00023136"/>
    </source>
</evidence>
<feature type="transmembrane region" description="Helical" evidence="7">
    <location>
        <begin position="55"/>
        <end position="74"/>
    </location>
</feature>
<feature type="transmembrane region" description="Helical" evidence="7">
    <location>
        <begin position="328"/>
        <end position="348"/>
    </location>
</feature>
<feature type="transmembrane region" description="Helical" evidence="7">
    <location>
        <begin position="269"/>
        <end position="292"/>
    </location>
</feature>
<sequence>MADTRAVPVMSPPDARRWRALALLCLAQFMVILDVTVVNVALPDLAADLRLDRSALTWVVTAYTLCFGGLMLFGGRLADLLGRRRMFLAGLLVFTIASLGAGLAGDASVLVGARAGQGVGAALLSPAALSIITTTFHGAERHRALGVWAALGGAGAAAGVLVGGLLTSGPGWQWVFYVNVPVGVVVAVLVPVVVPATPRQAGRMDIPGAVLVTAATAALIYGLVRAGEDGWLLALAAAAALYVLFVVAERRMRAPLVRLDLLAQRPMAAGIVTMLTASGLLISGFFLSSLLLQHLLGLTALETGLLFLPVAVATGIGAHLAGRFVGRVGARPVAVAGFGVAAVGYVLLSQVDGRVGAWGGVLPGFVLVAVGLGAGFVTATTTALSRVDAHHAGMASGAINTAHELGAALGVAVVSAIAGASIDGGASGAIGGFTDAFWACAAASGAAGVALAALLPAGRPPAAEGPVFAH</sequence>
<protein>
    <submittedName>
        <fullName evidence="9">MFS transporter</fullName>
    </submittedName>
</protein>
<dbReference type="PROSITE" id="PS00216">
    <property type="entry name" value="SUGAR_TRANSPORT_1"/>
    <property type="match status" value="1"/>
</dbReference>